<name>A0A915E626_9BILA</name>
<dbReference type="WBParaSite" id="jg3218">
    <property type="protein sequence ID" value="jg3218"/>
    <property type="gene ID" value="jg3218"/>
</dbReference>
<evidence type="ECO:0000313" key="3">
    <source>
        <dbReference type="WBParaSite" id="jg3218"/>
    </source>
</evidence>
<dbReference type="Proteomes" id="UP000887574">
    <property type="component" value="Unplaced"/>
</dbReference>
<accession>A0A915E626</accession>
<organism evidence="2 3">
    <name type="scientific">Ditylenchus dipsaci</name>
    <dbReference type="NCBI Taxonomy" id="166011"/>
    <lineage>
        <taxon>Eukaryota</taxon>
        <taxon>Metazoa</taxon>
        <taxon>Ecdysozoa</taxon>
        <taxon>Nematoda</taxon>
        <taxon>Chromadorea</taxon>
        <taxon>Rhabditida</taxon>
        <taxon>Tylenchina</taxon>
        <taxon>Tylenchomorpha</taxon>
        <taxon>Sphaerularioidea</taxon>
        <taxon>Anguinidae</taxon>
        <taxon>Anguininae</taxon>
        <taxon>Ditylenchus</taxon>
    </lineage>
</organism>
<sequence length="67" mass="7027">MQSPANFLTQLALFTIFFVRQSLSQSLSSGFAGLTPPSGFPSLTPSSGFAQQVIALFSPPGYSDLAV</sequence>
<proteinExistence type="predicted"/>
<evidence type="ECO:0000256" key="1">
    <source>
        <dbReference type="SAM" id="SignalP"/>
    </source>
</evidence>
<keyword evidence="2" id="KW-1185">Reference proteome</keyword>
<reference evidence="3" key="1">
    <citation type="submission" date="2022-11" db="UniProtKB">
        <authorList>
            <consortium name="WormBaseParasite"/>
        </authorList>
    </citation>
    <scope>IDENTIFICATION</scope>
</reference>
<protein>
    <submittedName>
        <fullName evidence="3">Secreted protein</fullName>
    </submittedName>
</protein>
<keyword evidence="1" id="KW-0732">Signal</keyword>
<evidence type="ECO:0000313" key="2">
    <source>
        <dbReference type="Proteomes" id="UP000887574"/>
    </source>
</evidence>
<dbReference type="AlphaFoldDB" id="A0A915E626"/>
<feature type="signal peptide" evidence="1">
    <location>
        <begin position="1"/>
        <end position="24"/>
    </location>
</feature>
<feature type="chain" id="PRO_5036812273" evidence="1">
    <location>
        <begin position="25"/>
        <end position="67"/>
    </location>
</feature>